<proteinExistence type="predicted"/>
<protein>
    <submittedName>
        <fullName evidence="1">Uncharacterized protein</fullName>
    </submittedName>
</protein>
<reference evidence="1" key="2">
    <citation type="submission" date="2013-04" db="UniProtKB">
        <authorList>
            <consortium name="EnsemblPlants"/>
        </authorList>
    </citation>
    <scope>IDENTIFICATION</scope>
</reference>
<dbReference type="HOGENOM" id="CLU_2149730_0_0_1"/>
<keyword evidence="2" id="KW-1185">Reference proteome</keyword>
<organism evidence="1">
    <name type="scientific">Oryza brachyantha</name>
    <name type="common">malo sina</name>
    <dbReference type="NCBI Taxonomy" id="4533"/>
    <lineage>
        <taxon>Eukaryota</taxon>
        <taxon>Viridiplantae</taxon>
        <taxon>Streptophyta</taxon>
        <taxon>Embryophyta</taxon>
        <taxon>Tracheophyta</taxon>
        <taxon>Spermatophyta</taxon>
        <taxon>Magnoliopsida</taxon>
        <taxon>Liliopsida</taxon>
        <taxon>Poales</taxon>
        <taxon>Poaceae</taxon>
        <taxon>BOP clade</taxon>
        <taxon>Oryzoideae</taxon>
        <taxon>Oryzeae</taxon>
        <taxon>Oryzinae</taxon>
        <taxon>Oryza</taxon>
    </lineage>
</organism>
<accession>J3LJY9</accession>
<evidence type="ECO:0000313" key="2">
    <source>
        <dbReference type="Proteomes" id="UP000006038"/>
    </source>
</evidence>
<reference evidence="1" key="1">
    <citation type="journal article" date="2013" name="Nat. Commun.">
        <title>Whole-genome sequencing of Oryza brachyantha reveals mechanisms underlying Oryza genome evolution.</title>
        <authorList>
            <person name="Chen J."/>
            <person name="Huang Q."/>
            <person name="Gao D."/>
            <person name="Wang J."/>
            <person name="Lang Y."/>
            <person name="Liu T."/>
            <person name="Li B."/>
            <person name="Bai Z."/>
            <person name="Luis Goicoechea J."/>
            <person name="Liang C."/>
            <person name="Chen C."/>
            <person name="Zhang W."/>
            <person name="Sun S."/>
            <person name="Liao Y."/>
            <person name="Zhang X."/>
            <person name="Yang L."/>
            <person name="Song C."/>
            <person name="Wang M."/>
            <person name="Shi J."/>
            <person name="Liu G."/>
            <person name="Liu J."/>
            <person name="Zhou H."/>
            <person name="Zhou W."/>
            <person name="Yu Q."/>
            <person name="An N."/>
            <person name="Chen Y."/>
            <person name="Cai Q."/>
            <person name="Wang B."/>
            <person name="Liu B."/>
            <person name="Min J."/>
            <person name="Huang Y."/>
            <person name="Wu H."/>
            <person name="Li Z."/>
            <person name="Zhang Y."/>
            <person name="Yin Y."/>
            <person name="Song W."/>
            <person name="Jiang J."/>
            <person name="Jackson S.A."/>
            <person name="Wing R.A."/>
            <person name="Wang J."/>
            <person name="Chen M."/>
        </authorList>
    </citation>
    <scope>NUCLEOTIDE SEQUENCE [LARGE SCALE GENOMIC DNA]</scope>
    <source>
        <strain evidence="1">cv. IRGC 101232</strain>
    </source>
</reference>
<sequence length="112" mass="12565">MLRDPRFIAPHGPCAERAVRFSTPRSSAEALGWHRDSVPAACCRCSDSRGWARNRRGWPVLVARRYAPARGTVPRDSRPRGSVSCVFFFLFLSRFVVKSVMAGGETAELTRR</sequence>
<name>J3LJY9_ORYBR</name>
<dbReference type="AlphaFoldDB" id="J3LJY9"/>
<dbReference type="EnsemblPlants" id="OB03G13650.1">
    <property type="protein sequence ID" value="OB03G13650.1"/>
    <property type="gene ID" value="OB03G13650"/>
</dbReference>
<dbReference type="Proteomes" id="UP000006038">
    <property type="component" value="Chromosome 3"/>
</dbReference>
<dbReference type="Gramene" id="OB03G13650.1">
    <property type="protein sequence ID" value="OB03G13650.1"/>
    <property type="gene ID" value="OB03G13650"/>
</dbReference>
<evidence type="ECO:0000313" key="1">
    <source>
        <dbReference type="EnsemblPlants" id="OB03G13650.1"/>
    </source>
</evidence>